<dbReference type="PIRSF" id="PIRSF000350">
    <property type="entry name" value="Mercury_reductase_MerA"/>
    <property type="match status" value="1"/>
</dbReference>
<dbReference type="InterPro" id="IPR001100">
    <property type="entry name" value="Pyr_nuc-diS_OxRdtase"/>
</dbReference>
<evidence type="ECO:0000256" key="6">
    <source>
        <dbReference type="ARBA" id="ARBA00022827"/>
    </source>
</evidence>
<reference evidence="19" key="1">
    <citation type="submission" date="2020-05" db="EMBL/GenBank/DDBJ databases">
        <title>Phylogenomic resolution of chytrid fungi.</title>
        <authorList>
            <person name="Stajich J.E."/>
            <person name="Amses K."/>
            <person name="Simmons R."/>
            <person name="Seto K."/>
            <person name="Myers J."/>
            <person name="Bonds A."/>
            <person name="Quandt C.A."/>
            <person name="Barry K."/>
            <person name="Liu P."/>
            <person name="Grigoriev I."/>
            <person name="Longcore J.E."/>
            <person name="James T.Y."/>
        </authorList>
    </citation>
    <scope>NUCLEOTIDE SEQUENCE</scope>
    <source>
        <strain evidence="19">JEL0318</strain>
    </source>
</reference>
<keyword evidence="7 15" id="KW-0560">Oxidoreductase</keyword>
<keyword evidence="13" id="KW-0520">NAD</keyword>
<protein>
    <recommendedName>
        <fullName evidence="4 16">Glutathione reductase</fullName>
        <ecNumber evidence="3 16">1.8.1.7</ecNumber>
    </recommendedName>
</protein>
<dbReference type="EC" id="1.8.1.7" evidence="3 16"/>
<evidence type="ECO:0000256" key="15">
    <source>
        <dbReference type="RuleBase" id="RU003691"/>
    </source>
</evidence>
<proteinExistence type="inferred from homology"/>
<gene>
    <name evidence="19" type="primary">GLR1</name>
    <name evidence="19" type="ORF">HK097_006787</name>
</gene>
<keyword evidence="16" id="KW-0963">Cytoplasm</keyword>
<comment type="function">
    <text evidence="11 16">Catalyzes the reduction of glutathione disulfide (GSSG) to reduced glutathione (GSH). Constitutes the major mechanism to maintain a high GSH:GSSG ratio in the cytosol.</text>
</comment>
<dbReference type="Pfam" id="PF07992">
    <property type="entry name" value="Pyr_redox_2"/>
    <property type="match status" value="1"/>
</dbReference>
<feature type="binding site" evidence="13">
    <location>
        <position position="55"/>
    </location>
    <ligand>
        <name>FAD</name>
        <dbReference type="ChEBI" id="CHEBI:57692"/>
    </ligand>
</feature>
<comment type="catalytic activity">
    <reaction evidence="10 16">
        <text>2 glutathione + NADP(+) = glutathione disulfide + NADPH + H(+)</text>
        <dbReference type="Rhea" id="RHEA:11740"/>
        <dbReference type="ChEBI" id="CHEBI:15378"/>
        <dbReference type="ChEBI" id="CHEBI:57783"/>
        <dbReference type="ChEBI" id="CHEBI:57925"/>
        <dbReference type="ChEBI" id="CHEBI:58297"/>
        <dbReference type="ChEBI" id="CHEBI:58349"/>
        <dbReference type="EC" id="1.8.1.7"/>
    </reaction>
</comment>
<keyword evidence="5 15" id="KW-0285">Flavoprotein</keyword>
<dbReference type="PANTHER" id="PTHR42737:SF2">
    <property type="entry name" value="GLUTATHIONE REDUCTASE"/>
    <property type="match status" value="1"/>
</dbReference>
<evidence type="ECO:0000256" key="5">
    <source>
        <dbReference type="ARBA" id="ARBA00022630"/>
    </source>
</evidence>
<dbReference type="GO" id="GO:0006749">
    <property type="term" value="P:glutathione metabolic process"/>
    <property type="evidence" value="ECO:0007669"/>
    <property type="project" value="InterPro"/>
</dbReference>
<accession>A0AAD5SJS6</accession>
<dbReference type="Gene3D" id="3.50.50.60">
    <property type="entry name" value="FAD/NAD(P)-binding domain"/>
    <property type="match status" value="2"/>
</dbReference>
<dbReference type="GO" id="GO:0005829">
    <property type="term" value="C:cytosol"/>
    <property type="evidence" value="ECO:0007669"/>
    <property type="project" value="TreeGrafter"/>
</dbReference>
<evidence type="ECO:0000256" key="3">
    <source>
        <dbReference type="ARBA" id="ARBA00012607"/>
    </source>
</evidence>
<comment type="subcellular location">
    <subcellularLocation>
        <location evidence="16">Cytoplasm</location>
    </subcellularLocation>
</comment>
<dbReference type="GO" id="GO:0050660">
    <property type="term" value="F:flavin adenine dinucleotide binding"/>
    <property type="evidence" value="ECO:0007669"/>
    <property type="project" value="InterPro"/>
</dbReference>
<keyword evidence="13" id="KW-0547">Nucleotide-binding</keyword>
<feature type="domain" description="FAD/NAD(P)-binding" evidence="18">
    <location>
        <begin position="9"/>
        <end position="333"/>
    </location>
</feature>
<keyword evidence="16" id="KW-0521">NADP</keyword>
<dbReference type="PROSITE" id="PS00076">
    <property type="entry name" value="PYRIDINE_REDOX_1"/>
    <property type="match status" value="1"/>
</dbReference>
<dbReference type="InterPro" id="IPR046952">
    <property type="entry name" value="GSHR/TRXR-like"/>
</dbReference>
<dbReference type="GO" id="GO:0005739">
    <property type="term" value="C:mitochondrion"/>
    <property type="evidence" value="ECO:0007669"/>
    <property type="project" value="TreeGrafter"/>
</dbReference>
<dbReference type="Pfam" id="PF02852">
    <property type="entry name" value="Pyr_redox_dim"/>
    <property type="match status" value="1"/>
</dbReference>
<keyword evidence="8" id="KW-1015">Disulfide bond</keyword>
<comment type="similarity">
    <text evidence="1 15">Belongs to the class-I pyridine nucleotide-disulfide oxidoreductase family.</text>
</comment>
<dbReference type="PRINTS" id="PR00411">
    <property type="entry name" value="PNDRDTASEI"/>
</dbReference>
<sequence>MAANAKKVFDYLVIGAGSGGIASARRAASYGAKVAIVEAGRFGGTCVNVGCVPKKVMWSTASMREALAEAKGYGFDIEVKGFSFETVKEKRDAYIKRLNGIYETNLSKDGIEQIKGHAKFVEKDTVEVNGQLYSGKHILIATGSYAWIPETPGLREFGTTSDGFFELEHLPKKVAVVGAGYIGVELAGIFHFLGVDTTLIIRHDSILRTFDPIISSTILEEYRKAGIKVVTNSVITKAENSGENLLGKKNITLTVDNSETKATDSLSGFNELVVAVGRRANVHNLGLEKTAVRHDKNGYIIVDEYQQTHQQGLYAVGDIIGHAQLTPVAIAAGRRLSDRLFGGMEGRKLDYSNIPSVIFSHPPAGSVGLSQPEAEEKYGKDNVKIYQSKFINMHFSLQPPEHKQPTVYKLVCVGKEEKVVGVHLVGKASDEILQGFAVAVKMGATKQQLDDTVAIHPTAAEELVTMR</sequence>
<dbReference type="Proteomes" id="UP001212841">
    <property type="component" value="Unassembled WGS sequence"/>
</dbReference>
<dbReference type="InterPro" id="IPR004099">
    <property type="entry name" value="Pyr_nucl-diS_OxRdtase_dimer"/>
</dbReference>
<keyword evidence="9 15" id="KW-0676">Redox-active center</keyword>
<dbReference type="FunFam" id="3.30.390.30:FF:000003">
    <property type="entry name" value="Glutathione reductase"/>
    <property type="match status" value="1"/>
</dbReference>
<dbReference type="GO" id="GO:0045454">
    <property type="term" value="P:cell redox homeostasis"/>
    <property type="evidence" value="ECO:0007669"/>
    <property type="project" value="InterPro"/>
</dbReference>
<evidence type="ECO:0000256" key="1">
    <source>
        <dbReference type="ARBA" id="ARBA00007532"/>
    </source>
</evidence>
<keyword evidence="20" id="KW-1185">Reference proteome</keyword>
<dbReference type="NCBIfam" id="NF004776">
    <property type="entry name" value="PRK06116.1"/>
    <property type="match status" value="1"/>
</dbReference>
<evidence type="ECO:0000256" key="16">
    <source>
        <dbReference type="RuleBase" id="RU365016"/>
    </source>
</evidence>
<evidence type="ECO:0000256" key="9">
    <source>
        <dbReference type="ARBA" id="ARBA00023284"/>
    </source>
</evidence>
<comment type="cofactor">
    <cofactor evidence="13">
        <name>FAD</name>
        <dbReference type="ChEBI" id="CHEBI:57692"/>
    </cofactor>
    <text evidence="13">Binds 1 FAD per subunit.</text>
</comment>
<dbReference type="PANTHER" id="PTHR42737">
    <property type="entry name" value="GLUTATHIONE REDUCTASE"/>
    <property type="match status" value="1"/>
</dbReference>
<organism evidence="19 20">
    <name type="scientific">Rhizophlyctis rosea</name>
    <dbReference type="NCBI Taxonomy" id="64517"/>
    <lineage>
        <taxon>Eukaryota</taxon>
        <taxon>Fungi</taxon>
        <taxon>Fungi incertae sedis</taxon>
        <taxon>Chytridiomycota</taxon>
        <taxon>Chytridiomycota incertae sedis</taxon>
        <taxon>Chytridiomycetes</taxon>
        <taxon>Rhizophlyctidales</taxon>
        <taxon>Rhizophlyctidaceae</taxon>
        <taxon>Rhizophlyctis</taxon>
    </lineage>
</organism>
<evidence type="ECO:0000313" key="19">
    <source>
        <dbReference type="EMBL" id="KAJ3056468.1"/>
    </source>
</evidence>
<comment type="caution">
    <text evidence="19">The sequence shown here is derived from an EMBL/GenBank/DDBJ whole genome shotgun (WGS) entry which is preliminary data.</text>
</comment>
<dbReference type="InterPro" id="IPR006322">
    <property type="entry name" value="Glutathione_Rdtase_euk/bac"/>
</dbReference>
<feature type="active site" description="Proton acceptor" evidence="12">
    <location>
        <position position="456"/>
    </location>
</feature>
<evidence type="ECO:0000313" key="20">
    <source>
        <dbReference type="Proteomes" id="UP001212841"/>
    </source>
</evidence>
<evidence type="ECO:0000256" key="7">
    <source>
        <dbReference type="ARBA" id="ARBA00023002"/>
    </source>
</evidence>
<dbReference type="FunFam" id="3.50.50.60:FF:000235">
    <property type="entry name" value="Glutathione reductase"/>
    <property type="match status" value="1"/>
</dbReference>
<keyword evidence="6 13" id="KW-0274">FAD</keyword>
<evidence type="ECO:0000256" key="4">
    <source>
        <dbReference type="ARBA" id="ARBA00017111"/>
    </source>
</evidence>
<evidence type="ECO:0000256" key="8">
    <source>
        <dbReference type="ARBA" id="ARBA00023157"/>
    </source>
</evidence>
<name>A0AAD5SJS6_9FUNG</name>
<evidence type="ECO:0000256" key="2">
    <source>
        <dbReference type="ARBA" id="ARBA00011738"/>
    </source>
</evidence>
<feature type="domain" description="Pyridine nucleotide-disulphide oxidoreductase dimerisation" evidence="17">
    <location>
        <begin position="354"/>
        <end position="466"/>
    </location>
</feature>
<dbReference type="NCBIfam" id="TIGR01421">
    <property type="entry name" value="gluta_reduc_1"/>
    <property type="match status" value="1"/>
</dbReference>
<dbReference type="GO" id="GO:0004362">
    <property type="term" value="F:glutathione-disulfide reductase (NADPH) activity"/>
    <property type="evidence" value="ECO:0007669"/>
    <property type="project" value="UniProtKB-EC"/>
</dbReference>
<evidence type="ECO:0000256" key="11">
    <source>
        <dbReference type="ARBA" id="ARBA00056905"/>
    </source>
</evidence>
<evidence type="ECO:0000256" key="12">
    <source>
        <dbReference type="PIRSR" id="PIRSR000350-2"/>
    </source>
</evidence>
<evidence type="ECO:0000259" key="18">
    <source>
        <dbReference type="Pfam" id="PF07992"/>
    </source>
</evidence>
<dbReference type="InterPro" id="IPR016156">
    <property type="entry name" value="FAD/NAD-linked_Rdtase_dimer_sf"/>
</dbReference>
<dbReference type="GO" id="GO:0034599">
    <property type="term" value="P:cellular response to oxidative stress"/>
    <property type="evidence" value="ECO:0007669"/>
    <property type="project" value="TreeGrafter"/>
</dbReference>
<dbReference type="InterPro" id="IPR023753">
    <property type="entry name" value="FAD/NAD-binding_dom"/>
</dbReference>
<feature type="binding site" evidence="13">
    <location>
        <begin position="178"/>
        <end position="185"/>
    </location>
    <ligand>
        <name>NAD(+)</name>
        <dbReference type="ChEBI" id="CHEBI:57540"/>
    </ligand>
</feature>
<feature type="binding site" evidence="13">
    <location>
        <begin position="142"/>
        <end position="144"/>
    </location>
    <ligand>
        <name>FAD</name>
        <dbReference type="ChEBI" id="CHEBI:57692"/>
    </ligand>
</feature>
<feature type="binding site" evidence="13">
    <location>
        <position position="277"/>
    </location>
    <ligand>
        <name>NAD(+)</name>
        <dbReference type="ChEBI" id="CHEBI:57540"/>
    </ligand>
</feature>
<dbReference type="AlphaFoldDB" id="A0AAD5SJS6"/>
<feature type="disulfide bond" description="Redox-active" evidence="14">
    <location>
        <begin position="46"/>
        <end position="51"/>
    </location>
</feature>
<dbReference type="InterPro" id="IPR012999">
    <property type="entry name" value="Pyr_OxRdtase_I_AS"/>
</dbReference>
<evidence type="ECO:0000256" key="13">
    <source>
        <dbReference type="PIRSR" id="PIRSR000350-3"/>
    </source>
</evidence>
<dbReference type="SUPFAM" id="SSF55424">
    <property type="entry name" value="FAD/NAD-linked reductases, dimerisation (C-terminal) domain"/>
    <property type="match status" value="1"/>
</dbReference>
<evidence type="ECO:0000256" key="10">
    <source>
        <dbReference type="ARBA" id="ARBA00049142"/>
    </source>
</evidence>
<dbReference type="GO" id="GO:0050661">
    <property type="term" value="F:NADP binding"/>
    <property type="evidence" value="ECO:0007669"/>
    <property type="project" value="InterPro"/>
</dbReference>
<dbReference type="EMBL" id="JADGJD010000032">
    <property type="protein sequence ID" value="KAJ3056468.1"/>
    <property type="molecule type" value="Genomic_DNA"/>
</dbReference>
<dbReference type="SUPFAM" id="SSF51905">
    <property type="entry name" value="FAD/NAD(P)-binding domain"/>
    <property type="match status" value="1"/>
</dbReference>
<dbReference type="InterPro" id="IPR036188">
    <property type="entry name" value="FAD/NAD-bd_sf"/>
</dbReference>
<evidence type="ECO:0000256" key="14">
    <source>
        <dbReference type="PIRSR" id="PIRSR000350-4"/>
    </source>
</evidence>
<feature type="binding site" evidence="13">
    <location>
        <position position="318"/>
    </location>
    <ligand>
        <name>FAD</name>
        <dbReference type="ChEBI" id="CHEBI:57692"/>
    </ligand>
</feature>
<dbReference type="PRINTS" id="PR00368">
    <property type="entry name" value="FADPNR"/>
</dbReference>
<dbReference type="Gene3D" id="3.30.390.30">
    <property type="match status" value="1"/>
</dbReference>
<comment type="subunit">
    <text evidence="2">Homodimer.</text>
</comment>
<evidence type="ECO:0000259" key="17">
    <source>
        <dbReference type="Pfam" id="PF02852"/>
    </source>
</evidence>